<sequence>MTSTREHETGLAPVPTDAAPPPPEVKAPVDKRVTALRRFALSITAFNVVGHLFLGFEQSPLTPLAALVASYATALLFEWLDCWARGTRPEYLGGAGNLVTFLLPPHITALACAMLLYGNTSLWPYLFAVVVANSSKYLVRARIRGRLRHLLNPSNCGIAVTLVLFPWVGIAPPYHFTNAVPAVVDWLVPLGILMLGTMLNLRLTGKTPLILGWFGGFVLQAVLRWLLFDHSLLATLTPLTGVAFILFTNYMITDPGTTPVIPRNQVIFGLTTAFVYGALVVSGVAFGLFFALVIVCLLRAGVLLVAPVVGARRPAGSVGAGGGR</sequence>
<feature type="transmembrane region" description="Helical" evidence="2">
    <location>
        <begin position="151"/>
        <end position="170"/>
    </location>
</feature>
<keyword evidence="2" id="KW-1133">Transmembrane helix</keyword>
<feature type="transmembrane region" description="Helical" evidence="2">
    <location>
        <begin position="233"/>
        <end position="252"/>
    </location>
</feature>
<feature type="region of interest" description="Disordered" evidence="1">
    <location>
        <begin position="1"/>
        <end position="26"/>
    </location>
</feature>
<feature type="transmembrane region" description="Helical" evidence="2">
    <location>
        <begin position="288"/>
        <end position="309"/>
    </location>
</feature>
<gene>
    <name evidence="3" type="ORF">AB8O55_26075</name>
</gene>
<evidence type="ECO:0000313" key="4">
    <source>
        <dbReference type="Proteomes" id="UP001564626"/>
    </source>
</evidence>
<comment type="caution">
    <text evidence="3">The sequence shown here is derived from an EMBL/GenBank/DDBJ whole genome shotgun (WGS) entry which is preliminary data.</text>
</comment>
<accession>A0ABV4CP57</accession>
<dbReference type="EMBL" id="JBGEHV010000069">
    <property type="protein sequence ID" value="MEY8042889.1"/>
    <property type="molecule type" value="Genomic_DNA"/>
</dbReference>
<feature type="transmembrane region" description="Helical" evidence="2">
    <location>
        <begin position="264"/>
        <end position="282"/>
    </location>
</feature>
<evidence type="ECO:0000256" key="1">
    <source>
        <dbReference type="SAM" id="MobiDB-lite"/>
    </source>
</evidence>
<proteinExistence type="predicted"/>
<feature type="transmembrane region" description="Helical" evidence="2">
    <location>
        <begin position="182"/>
        <end position="201"/>
    </location>
</feature>
<keyword evidence="2" id="KW-0472">Membrane</keyword>
<feature type="transmembrane region" description="Helical" evidence="2">
    <location>
        <begin position="39"/>
        <end position="56"/>
    </location>
</feature>
<feature type="transmembrane region" description="Helical" evidence="2">
    <location>
        <begin position="208"/>
        <end position="227"/>
    </location>
</feature>
<organism evidence="3 4">
    <name type="scientific">Saccharopolyspora cebuensis</name>
    <dbReference type="NCBI Taxonomy" id="418759"/>
    <lineage>
        <taxon>Bacteria</taxon>
        <taxon>Bacillati</taxon>
        <taxon>Actinomycetota</taxon>
        <taxon>Actinomycetes</taxon>
        <taxon>Pseudonocardiales</taxon>
        <taxon>Pseudonocardiaceae</taxon>
        <taxon>Saccharopolyspora</taxon>
    </lineage>
</organism>
<protein>
    <submittedName>
        <fullName evidence="3">Enediyne biosynthesis protein UnbU</fullName>
    </submittedName>
</protein>
<name>A0ABV4CP57_9PSEU</name>
<evidence type="ECO:0000256" key="2">
    <source>
        <dbReference type="SAM" id="Phobius"/>
    </source>
</evidence>
<evidence type="ECO:0000313" key="3">
    <source>
        <dbReference type="EMBL" id="MEY8042889.1"/>
    </source>
</evidence>
<reference evidence="3 4" key="1">
    <citation type="submission" date="2024-08" db="EMBL/GenBank/DDBJ databases">
        <title>Genome mining of Saccharopolyspora cebuensis PGLac3 from Nigerian medicinal plant.</title>
        <authorList>
            <person name="Ezeobiora C.E."/>
            <person name="Igbokwe N.H."/>
            <person name="Amin D.H."/>
            <person name="Mendie U.E."/>
        </authorList>
    </citation>
    <scope>NUCLEOTIDE SEQUENCE [LARGE SCALE GENOMIC DNA]</scope>
    <source>
        <strain evidence="3 4">PGLac3</strain>
    </source>
</reference>
<keyword evidence="2" id="KW-0812">Transmembrane</keyword>
<dbReference type="RefSeq" id="WP_369775563.1">
    <property type="nucleotide sequence ID" value="NZ_JBGEHV010000069.1"/>
</dbReference>
<dbReference type="Proteomes" id="UP001564626">
    <property type="component" value="Unassembled WGS sequence"/>
</dbReference>
<keyword evidence="4" id="KW-1185">Reference proteome</keyword>